<dbReference type="AlphaFoldDB" id="A0A1M5PL05"/>
<reference evidence="3 4" key="1">
    <citation type="submission" date="2016-11" db="EMBL/GenBank/DDBJ databases">
        <authorList>
            <person name="Jaros S."/>
            <person name="Januszkiewicz K."/>
            <person name="Wedrychowicz H."/>
        </authorList>
    </citation>
    <scope>NUCLEOTIDE SEQUENCE [LARGE SCALE GENOMIC DNA]</scope>
    <source>
        <strain evidence="3 4">GAS138</strain>
    </source>
</reference>
<evidence type="ECO:0000313" key="3">
    <source>
        <dbReference type="EMBL" id="SHH02380.1"/>
    </source>
</evidence>
<organism evidence="3 4">
    <name type="scientific">Bradyrhizobium erythrophlei</name>
    <dbReference type="NCBI Taxonomy" id="1437360"/>
    <lineage>
        <taxon>Bacteria</taxon>
        <taxon>Pseudomonadati</taxon>
        <taxon>Pseudomonadota</taxon>
        <taxon>Alphaproteobacteria</taxon>
        <taxon>Hyphomicrobiales</taxon>
        <taxon>Nitrobacteraceae</taxon>
        <taxon>Bradyrhizobium</taxon>
    </lineage>
</organism>
<evidence type="ECO:0000256" key="2">
    <source>
        <dbReference type="SAM" id="SignalP"/>
    </source>
</evidence>
<proteinExistence type="predicted"/>
<feature type="compositionally biased region" description="Polar residues" evidence="1">
    <location>
        <begin position="23"/>
        <end position="48"/>
    </location>
</feature>
<evidence type="ECO:0000256" key="1">
    <source>
        <dbReference type="SAM" id="MobiDB-lite"/>
    </source>
</evidence>
<sequence>MRIFTASVIVAALSLGTPAFVQAQGTPSQPQGAPSQPEAQTPPAQSSTVIKRIQVVDIKDLKPSVRSKVDDIVAHTSDEDIQSLRKSIDATPEAASALKAKGLSSAQVVAINIADGVLTLFAKTA</sequence>
<feature type="chain" id="PRO_5013133053" evidence="2">
    <location>
        <begin position="24"/>
        <end position="125"/>
    </location>
</feature>
<protein>
    <submittedName>
        <fullName evidence="3">Uncharacterized protein</fullName>
    </submittedName>
</protein>
<gene>
    <name evidence="3" type="ORF">SAMN05443248_3412</name>
</gene>
<keyword evidence="2" id="KW-0732">Signal</keyword>
<evidence type="ECO:0000313" key="4">
    <source>
        <dbReference type="Proteomes" id="UP000189796"/>
    </source>
</evidence>
<feature type="region of interest" description="Disordered" evidence="1">
    <location>
        <begin position="22"/>
        <end position="48"/>
    </location>
</feature>
<dbReference type="Proteomes" id="UP000189796">
    <property type="component" value="Chromosome I"/>
</dbReference>
<dbReference type="EMBL" id="LT670817">
    <property type="protein sequence ID" value="SHH02380.1"/>
    <property type="molecule type" value="Genomic_DNA"/>
</dbReference>
<name>A0A1M5PL05_9BRAD</name>
<accession>A0A1M5PL05</accession>
<dbReference type="RefSeq" id="WP_245332622.1">
    <property type="nucleotide sequence ID" value="NZ_LT670817.1"/>
</dbReference>
<feature type="signal peptide" evidence="2">
    <location>
        <begin position="1"/>
        <end position="23"/>
    </location>
</feature>